<name>A0ABQ1IP73_9PROT</name>
<evidence type="ECO:0000313" key="2">
    <source>
        <dbReference type="Proteomes" id="UP000603352"/>
    </source>
</evidence>
<keyword evidence="2" id="KW-1185">Reference proteome</keyword>
<evidence type="ECO:0000313" key="1">
    <source>
        <dbReference type="EMBL" id="GGB47383.1"/>
    </source>
</evidence>
<proteinExistence type="predicted"/>
<sequence>MTMSRFHRHLSAGLLLRAVLAAPLAVTIGAVMLPATAIAQQADLDALKASGTVGERFDGYVAVVKGQGDAATQRVVDQINLQRKDRYREIASKRGTSLSAVEQIAGAQIIERAPSGSLVMPQNGNWVRKP</sequence>
<organism evidence="1 2">
    <name type="scientific">Tistrella bauzanensis</name>
    <dbReference type="NCBI Taxonomy" id="657419"/>
    <lineage>
        <taxon>Bacteria</taxon>
        <taxon>Pseudomonadati</taxon>
        <taxon>Pseudomonadota</taxon>
        <taxon>Alphaproteobacteria</taxon>
        <taxon>Geminicoccales</taxon>
        <taxon>Geminicoccaceae</taxon>
        <taxon>Tistrella</taxon>
    </lineage>
</organism>
<accession>A0ABQ1IP73</accession>
<dbReference type="EMBL" id="BMDZ01000037">
    <property type="protein sequence ID" value="GGB47383.1"/>
    <property type="molecule type" value="Genomic_DNA"/>
</dbReference>
<comment type="caution">
    <text evidence="1">The sequence shown here is derived from an EMBL/GenBank/DDBJ whole genome shotgun (WGS) entry which is preliminary data.</text>
</comment>
<protein>
    <recommendedName>
        <fullName evidence="3">DUF1318 domain-containing protein</fullName>
    </recommendedName>
</protein>
<gene>
    <name evidence="1" type="ORF">GCM10011505_30650</name>
</gene>
<dbReference type="Proteomes" id="UP000603352">
    <property type="component" value="Unassembled WGS sequence"/>
</dbReference>
<dbReference type="Pfam" id="PF07027">
    <property type="entry name" value="DUF1318"/>
    <property type="match status" value="1"/>
</dbReference>
<dbReference type="RefSeq" id="WP_229708144.1">
    <property type="nucleotide sequence ID" value="NZ_BMDZ01000037.1"/>
</dbReference>
<evidence type="ECO:0008006" key="3">
    <source>
        <dbReference type="Google" id="ProtNLM"/>
    </source>
</evidence>
<reference evidence="2" key="1">
    <citation type="journal article" date="2019" name="Int. J. Syst. Evol. Microbiol.">
        <title>The Global Catalogue of Microorganisms (GCM) 10K type strain sequencing project: providing services to taxonomists for standard genome sequencing and annotation.</title>
        <authorList>
            <consortium name="The Broad Institute Genomics Platform"/>
            <consortium name="The Broad Institute Genome Sequencing Center for Infectious Disease"/>
            <person name="Wu L."/>
            <person name="Ma J."/>
        </authorList>
    </citation>
    <scope>NUCLEOTIDE SEQUENCE [LARGE SCALE GENOMIC DNA]</scope>
    <source>
        <strain evidence="2">CGMCC 1.10188</strain>
    </source>
</reference>
<dbReference type="InterPro" id="IPR008309">
    <property type="entry name" value="YdbL"/>
</dbReference>